<reference evidence="10 11" key="1">
    <citation type="submission" date="2021-08" db="EMBL/GenBank/DDBJ databases">
        <title>Collinsella faecalis sp. nov. isolated from swine faeces.</title>
        <authorList>
            <person name="Oh B.S."/>
            <person name="Lee J.H."/>
        </authorList>
    </citation>
    <scope>NUCLEOTIDE SEQUENCE [LARGE SCALE GENOMIC DNA]</scope>
    <source>
        <strain evidence="10 11">AGMB00827</strain>
    </source>
</reference>
<evidence type="ECO:0000313" key="11">
    <source>
        <dbReference type="Proteomes" id="UP000700908"/>
    </source>
</evidence>
<protein>
    <recommendedName>
        <fullName evidence="7">4-hydroxy-3-methylbut-2-en-1-yl diphosphate synthase (flavodoxin)</fullName>
        <ecNumber evidence="7">1.17.7.3</ecNumber>
    </recommendedName>
    <alternativeName>
        <fullName evidence="7">1-hydroxy-2-methyl-2-(E)-butenyl 4-diphosphate synthase</fullName>
    </alternativeName>
</protein>
<evidence type="ECO:0000256" key="5">
    <source>
        <dbReference type="ARBA" id="ARBA00023014"/>
    </source>
</evidence>
<evidence type="ECO:0000256" key="2">
    <source>
        <dbReference type="ARBA" id="ARBA00022723"/>
    </source>
</evidence>
<dbReference type="EMBL" id="JAIMFO010000007">
    <property type="protein sequence ID" value="MBY4798031.1"/>
    <property type="molecule type" value="Genomic_DNA"/>
</dbReference>
<comment type="caution">
    <text evidence="10">The sequence shown here is derived from an EMBL/GenBank/DDBJ whole genome shotgun (WGS) entry which is preliminary data.</text>
</comment>
<dbReference type="PANTHER" id="PTHR30454:SF0">
    <property type="entry name" value="4-HYDROXY-3-METHYLBUT-2-EN-1-YL DIPHOSPHATE SYNTHASE (FERREDOXIN), CHLOROPLASTIC"/>
    <property type="match status" value="1"/>
</dbReference>
<dbReference type="Proteomes" id="UP000700908">
    <property type="component" value="Unassembled WGS sequence"/>
</dbReference>
<dbReference type="RefSeq" id="WP_222199741.1">
    <property type="nucleotide sequence ID" value="NZ_JAIMFO010000007.1"/>
</dbReference>
<evidence type="ECO:0000259" key="9">
    <source>
        <dbReference type="Pfam" id="PF26540"/>
    </source>
</evidence>
<dbReference type="InterPro" id="IPR058578">
    <property type="entry name" value="IspG_TIM"/>
</dbReference>
<dbReference type="Gene3D" id="3.20.20.20">
    <property type="entry name" value="Dihydropteroate synthase-like"/>
    <property type="match status" value="1"/>
</dbReference>
<comment type="catalytic activity">
    <reaction evidence="7">
        <text>(2E)-4-hydroxy-3-methylbut-2-enyl diphosphate + oxidized [flavodoxin] + H2O + 2 H(+) = 2-C-methyl-D-erythritol 2,4-cyclic diphosphate + reduced [flavodoxin]</text>
        <dbReference type="Rhea" id="RHEA:43604"/>
        <dbReference type="Rhea" id="RHEA-COMP:10622"/>
        <dbReference type="Rhea" id="RHEA-COMP:10623"/>
        <dbReference type="ChEBI" id="CHEBI:15377"/>
        <dbReference type="ChEBI" id="CHEBI:15378"/>
        <dbReference type="ChEBI" id="CHEBI:57618"/>
        <dbReference type="ChEBI" id="CHEBI:58210"/>
        <dbReference type="ChEBI" id="CHEBI:58483"/>
        <dbReference type="ChEBI" id="CHEBI:128753"/>
        <dbReference type="EC" id="1.17.7.3"/>
    </reaction>
</comment>
<keyword evidence="4 7" id="KW-0408">Iron</keyword>
<organism evidence="10 11">
    <name type="scientific">Collinsella ureilytica</name>
    <dbReference type="NCBI Taxonomy" id="2869515"/>
    <lineage>
        <taxon>Bacteria</taxon>
        <taxon>Bacillati</taxon>
        <taxon>Actinomycetota</taxon>
        <taxon>Coriobacteriia</taxon>
        <taxon>Coriobacteriales</taxon>
        <taxon>Coriobacteriaceae</taxon>
        <taxon>Collinsella</taxon>
    </lineage>
</organism>
<dbReference type="Pfam" id="PF26540">
    <property type="entry name" value="GcpE_C"/>
    <property type="match status" value="1"/>
</dbReference>
<comment type="cofactor">
    <cofactor evidence="7">
        <name>[4Fe-4S] cluster</name>
        <dbReference type="ChEBI" id="CHEBI:49883"/>
    </cofactor>
    <text evidence="7">Binds 1 [4Fe-4S] cluster.</text>
</comment>
<dbReference type="Gene3D" id="3.30.413.10">
    <property type="entry name" value="Sulfite Reductase Hemoprotein, domain 1"/>
    <property type="match status" value="1"/>
</dbReference>
<dbReference type="NCBIfam" id="NF001540">
    <property type="entry name" value="PRK00366.1"/>
    <property type="match status" value="1"/>
</dbReference>
<gene>
    <name evidence="7 10" type="primary">ispG</name>
    <name evidence="10" type="synonym">gcpE</name>
    <name evidence="10" type="ORF">K6V98_06700</name>
</gene>
<dbReference type="InterPro" id="IPR011005">
    <property type="entry name" value="Dihydropteroate_synth-like_sf"/>
</dbReference>
<dbReference type="SUPFAM" id="SSF51717">
    <property type="entry name" value="Dihydropteroate synthetase-like"/>
    <property type="match status" value="1"/>
</dbReference>
<evidence type="ECO:0000256" key="1">
    <source>
        <dbReference type="ARBA" id="ARBA00022485"/>
    </source>
</evidence>
<evidence type="ECO:0000256" key="6">
    <source>
        <dbReference type="ARBA" id="ARBA00023229"/>
    </source>
</evidence>
<dbReference type="PIRSF" id="PIRSF004640">
    <property type="entry name" value="IspG"/>
    <property type="match status" value="1"/>
</dbReference>
<dbReference type="SUPFAM" id="SSF56014">
    <property type="entry name" value="Nitrite and sulphite reductase 4Fe-4S domain-like"/>
    <property type="match status" value="1"/>
</dbReference>
<feature type="domain" description="IspG TIM-barrel" evidence="8">
    <location>
        <begin position="10"/>
        <end position="251"/>
    </location>
</feature>
<keyword evidence="2 7" id="KW-0479">Metal-binding</keyword>
<feature type="domain" description="IspG C-terminal" evidence="9">
    <location>
        <begin position="265"/>
        <end position="352"/>
    </location>
</feature>
<dbReference type="InterPro" id="IPR058579">
    <property type="entry name" value="IspG_C"/>
</dbReference>
<dbReference type="HAMAP" id="MF_00159">
    <property type="entry name" value="IspG"/>
    <property type="match status" value="1"/>
</dbReference>
<proteinExistence type="inferred from homology"/>
<evidence type="ECO:0000256" key="7">
    <source>
        <dbReference type="HAMAP-Rule" id="MF_00159"/>
    </source>
</evidence>
<evidence type="ECO:0000256" key="3">
    <source>
        <dbReference type="ARBA" id="ARBA00023002"/>
    </source>
</evidence>
<dbReference type="NCBIfam" id="TIGR00612">
    <property type="entry name" value="ispG_gcpE"/>
    <property type="match status" value="1"/>
</dbReference>
<keyword evidence="11" id="KW-1185">Reference proteome</keyword>
<evidence type="ECO:0000313" key="10">
    <source>
        <dbReference type="EMBL" id="MBY4798031.1"/>
    </source>
</evidence>
<keyword evidence="5 7" id="KW-0411">Iron-sulfur</keyword>
<accession>A0ABS7MKZ1</accession>
<dbReference type="InterPro" id="IPR004588">
    <property type="entry name" value="IspG_bac-typ"/>
</dbReference>
<feature type="binding site" evidence="7">
    <location>
        <position position="269"/>
    </location>
    <ligand>
        <name>[4Fe-4S] cluster</name>
        <dbReference type="ChEBI" id="CHEBI:49883"/>
    </ligand>
</feature>
<sequence>MSGLAARERTRSVRVGEIYIGGGAPVAVQSMTSTPTSDAEKTLAQVRSLAKAGCDLVRVSLPDRGSLEAFERICTESPVPIVADIHFDYRLAIAAAHAGAAKLRINPGNIGSWERVDAVVDAAASAGAAIRIGVNAGSLDASIAEHPDLSLPEKLVASALSFIEHIEGRGFYDLILSAKTHSVASTIETYRILSHELPHIPLHLGVTEAGGIQQGTIKSSMALGSLLLEGIGDTLRVSLTADPIEEVPVAWGILAASGVRRRSPEMISCPTCARCKVDMIPIAHEVEQRLKTVDKPISVAVMGCAVNGPGEASDADVGVACGSGQALLFRQGQVIRKVDEAQIVDALMEEIEDL</sequence>
<dbReference type="EC" id="1.17.7.3" evidence="7"/>
<evidence type="ECO:0000259" key="8">
    <source>
        <dbReference type="Pfam" id="PF04551"/>
    </source>
</evidence>
<dbReference type="GO" id="GO:0046429">
    <property type="term" value="F:4-hydroxy-3-methylbut-2-en-1-yl diphosphate synthase activity (ferredoxin)"/>
    <property type="evidence" value="ECO:0007669"/>
    <property type="project" value="UniProtKB-EC"/>
</dbReference>
<feature type="binding site" evidence="7">
    <location>
        <position position="272"/>
    </location>
    <ligand>
        <name>[4Fe-4S] cluster</name>
        <dbReference type="ChEBI" id="CHEBI:49883"/>
    </ligand>
</feature>
<dbReference type="InterPro" id="IPR045854">
    <property type="entry name" value="NO2/SO3_Rdtase_4Fe4S_sf"/>
</dbReference>
<keyword evidence="3 7" id="KW-0560">Oxidoreductase</keyword>
<comment type="function">
    <text evidence="7">Converts 2C-methyl-D-erythritol 2,4-cyclodiphosphate (ME-2,4cPP) into 1-hydroxy-2-methyl-2-(E)-butenyl 4-diphosphate.</text>
</comment>
<comment type="similarity">
    <text evidence="7">Belongs to the IspG family.</text>
</comment>
<keyword evidence="6 7" id="KW-0414">Isoprene biosynthesis</keyword>
<dbReference type="InterPro" id="IPR016425">
    <property type="entry name" value="IspG_bac"/>
</dbReference>
<feature type="binding site" evidence="7">
    <location>
        <position position="304"/>
    </location>
    <ligand>
        <name>[4Fe-4S] cluster</name>
        <dbReference type="ChEBI" id="CHEBI:49883"/>
    </ligand>
</feature>
<evidence type="ECO:0000256" key="4">
    <source>
        <dbReference type="ARBA" id="ARBA00023004"/>
    </source>
</evidence>
<name>A0ABS7MKZ1_9ACTN</name>
<dbReference type="Pfam" id="PF04551">
    <property type="entry name" value="GcpE"/>
    <property type="match status" value="1"/>
</dbReference>
<dbReference type="PANTHER" id="PTHR30454">
    <property type="entry name" value="4-HYDROXY-3-METHYLBUT-2-EN-1-YL DIPHOSPHATE SYNTHASE"/>
    <property type="match status" value="1"/>
</dbReference>
<feature type="binding site" evidence="7">
    <location>
        <position position="311"/>
    </location>
    <ligand>
        <name>[4Fe-4S] cluster</name>
        <dbReference type="ChEBI" id="CHEBI:49883"/>
    </ligand>
</feature>
<comment type="pathway">
    <text evidence="7">Isoprenoid biosynthesis; isopentenyl diphosphate biosynthesis via DXP pathway; isopentenyl diphosphate from 1-deoxy-D-xylulose 5-phosphate: step 5/6.</text>
</comment>
<keyword evidence="1 7" id="KW-0004">4Fe-4S</keyword>